<dbReference type="Pfam" id="PF04430">
    <property type="entry name" value="DUF498"/>
    <property type="match status" value="1"/>
</dbReference>
<dbReference type="SUPFAM" id="SSF64076">
    <property type="entry name" value="MTH938-like"/>
    <property type="match status" value="1"/>
</dbReference>
<reference evidence="1" key="1">
    <citation type="submission" date="2016-10" db="EMBL/GenBank/DDBJ databases">
        <title>Sequence of Gallionella enrichment culture.</title>
        <authorList>
            <person name="Poehlein A."/>
            <person name="Muehling M."/>
            <person name="Daniel R."/>
        </authorList>
    </citation>
    <scope>NUCLEOTIDE SEQUENCE</scope>
</reference>
<dbReference type="CDD" id="cd05560">
    <property type="entry name" value="Xcc1710_like"/>
    <property type="match status" value="1"/>
</dbReference>
<dbReference type="AlphaFoldDB" id="A0A1J5Q9V0"/>
<organism evidence="1">
    <name type="scientific">mine drainage metagenome</name>
    <dbReference type="NCBI Taxonomy" id="410659"/>
    <lineage>
        <taxon>unclassified sequences</taxon>
        <taxon>metagenomes</taxon>
        <taxon>ecological metagenomes</taxon>
    </lineage>
</organism>
<comment type="caution">
    <text evidence="1">The sequence shown here is derived from an EMBL/GenBank/DDBJ whole genome shotgun (WGS) entry which is preliminary data.</text>
</comment>
<accession>A0A1J5Q9V0</accession>
<evidence type="ECO:0008006" key="2">
    <source>
        <dbReference type="Google" id="ProtNLM"/>
    </source>
</evidence>
<dbReference type="InterPro" id="IPR036748">
    <property type="entry name" value="MTH938-like_sf"/>
</dbReference>
<sequence>MKLHPDTPQASYHVSAHGDGFVDVNQQRYHAGICVVANAPPQDWGAAGFDALTEADFDRLAELGAEVVLIGTGARQRFPRPALLRRLIAAGIGFEVMSTAAACRTYNVLVGEGRRAAAALLIDAAPDHL</sequence>
<dbReference type="PANTHER" id="PTHR21192:SF2">
    <property type="entry name" value="NADH DEHYDROGENASE [UBIQUINONE] 1 ALPHA SUBCOMPLEX ASSEMBLY FACTOR 3"/>
    <property type="match status" value="1"/>
</dbReference>
<dbReference type="PANTHER" id="PTHR21192">
    <property type="entry name" value="NUCLEAR PROTEIN E3-3"/>
    <property type="match status" value="1"/>
</dbReference>
<name>A0A1J5Q9V0_9ZZZZ</name>
<evidence type="ECO:0000313" key="1">
    <source>
        <dbReference type="EMBL" id="OIQ79962.1"/>
    </source>
</evidence>
<dbReference type="Gene3D" id="3.40.1230.10">
    <property type="entry name" value="MTH938-like"/>
    <property type="match status" value="1"/>
</dbReference>
<gene>
    <name evidence="1" type="ORF">GALL_382900</name>
</gene>
<dbReference type="InterPro" id="IPR007523">
    <property type="entry name" value="NDUFAF3/AAMDC"/>
</dbReference>
<proteinExistence type="predicted"/>
<dbReference type="EMBL" id="MLJW01001130">
    <property type="protein sequence ID" value="OIQ79962.1"/>
    <property type="molecule type" value="Genomic_DNA"/>
</dbReference>
<protein>
    <recommendedName>
        <fullName evidence="2">Protein containing DUF498</fullName>
    </recommendedName>
</protein>